<feature type="non-terminal residue" evidence="5">
    <location>
        <position position="1"/>
    </location>
</feature>
<keyword evidence="6" id="KW-1185">Reference proteome</keyword>
<gene>
    <name evidence="5" type="ORF">PACLA_8A071523</name>
</gene>
<keyword evidence="3" id="KW-0863">Zinc-finger</keyword>
<sequence>DVQVPVCPLCNKPVPVNRGEPPDIKVGEHIDRDCESDPAKEKRKLNSNRCSAKGCKKKELVPVLCDSCRRNYCLRHRHPQDHDCATARTANYL</sequence>
<dbReference type="SUPFAM" id="SSF118310">
    <property type="entry name" value="AN1-like Zinc finger"/>
    <property type="match status" value="1"/>
</dbReference>
<comment type="caution">
    <text evidence="5">The sequence shown here is derived from an EMBL/GenBank/DDBJ whole genome shotgun (WGS) entry which is preliminary data.</text>
</comment>
<dbReference type="PANTHER" id="PTHR14677">
    <property type="entry name" value="ARSENITE INDUCUBLE RNA ASSOCIATED PROTEIN AIP-1-RELATED"/>
    <property type="match status" value="1"/>
</dbReference>
<dbReference type="SMART" id="SM00154">
    <property type="entry name" value="ZnF_AN1"/>
    <property type="match status" value="1"/>
</dbReference>
<keyword evidence="1" id="KW-0479">Metal-binding</keyword>
<dbReference type="Proteomes" id="UP001152795">
    <property type="component" value="Unassembled WGS sequence"/>
</dbReference>
<dbReference type="AlphaFoldDB" id="A0A7D9M595"/>
<evidence type="ECO:0000313" key="5">
    <source>
        <dbReference type="EMBL" id="CAB4043228.1"/>
    </source>
</evidence>
<dbReference type="GO" id="GO:0005783">
    <property type="term" value="C:endoplasmic reticulum"/>
    <property type="evidence" value="ECO:0007669"/>
    <property type="project" value="TreeGrafter"/>
</dbReference>
<dbReference type="Gene3D" id="4.10.1110.10">
    <property type="entry name" value="AN1-like Zinc finger"/>
    <property type="match status" value="1"/>
</dbReference>
<evidence type="ECO:0000256" key="1">
    <source>
        <dbReference type="ARBA" id="ARBA00022723"/>
    </source>
</evidence>
<proteinExistence type="predicted"/>
<keyword evidence="4" id="KW-0862">Zinc</keyword>
<dbReference type="Pfam" id="PF25403">
    <property type="entry name" value="zf-C2H2_ZFAND2"/>
    <property type="match status" value="1"/>
</dbReference>
<keyword evidence="2" id="KW-0677">Repeat</keyword>
<dbReference type="GO" id="GO:0045047">
    <property type="term" value="P:protein targeting to ER"/>
    <property type="evidence" value="ECO:0007669"/>
    <property type="project" value="TreeGrafter"/>
</dbReference>
<accession>A0A7D9M595</accession>
<organism evidence="5 6">
    <name type="scientific">Paramuricea clavata</name>
    <name type="common">Red gorgonian</name>
    <name type="synonym">Violescent sea-whip</name>
    <dbReference type="NCBI Taxonomy" id="317549"/>
    <lineage>
        <taxon>Eukaryota</taxon>
        <taxon>Metazoa</taxon>
        <taxon>Cnidaria</taxon>
        <taxon>Anthozoa</taxon>
        <taxon>Octocorallia</taxon>
        <taxon>Malacalcyonacea</taxon>
        <taxon>Plexauridae</taxon>
        <taxon>Paramuricea</taxon>
    </lineage>
</organism>
<dbReference type="Pfam" id="PF01428">
    <property type="entry name" value="zf-AN1"/>
    <property type="match status" value="1"/>
</dbReference>
<dbReference type="InterPro" id="IPR035896">
    <property type="entry name" value="AN1-like_Znf"/>
</dbReference>
<evidence type="ECO:0000313" key="6">
    <source>
        <dbReference type="Proteomes" id="UP001152795"/>
    </source>
</evidence>
<dbReference type="PROSITE" id="PS51039">
    <property type="entry name" value="ZF_AN1"/>
    <property type="match status" value="1"/>
</dbReference>
<reference evidence="5" key="1">
    <citation type="submission" date="2020-04" db="EMBL/GenBank/DDBJ databases">
        <authorList>
            <person name="Alioto T."/>
            <person name="Alioto T."/>
            <person name="Gomez Garrido J."/>
        </authorList>
    </citation>
    <scope>NUCLEOTIDE SEQUENCE</scope>
    <source>
        <strain evidence="5">A484AB</strain>
    </source>
</reference>
<evidence type="ECO:0000256" key="2">
    <source>
        <dbReference type="ARBA" id="ARBA00022737"/>
    </source>
</evidence>
<evidence type="ECO:0000256" key="3">
    <source>
        <dbReference type="ARBA" id="ARBA00022771"/>
    </source>
</evidence>
<evidence type="ECO:0000256" key="4">
    <source>
        <dbReference type="ARBA" id="ARBA00022833"/>
    </source>
</evidence>
<dbReference type="InterPro" id="IPR057357">
    <property type="entry name" value="Znf-C2H2_ZFAND2A/B"/>
</dbReference>
<dbReference type="InterPro" id="IPR000058">
    <property type="entry name" value="Znf_AN1"/>
</dbReference>
<dbReference type="GO" id="GO:0008270">
    <property type="term" value="F:zinc ion binding"/>
    <property type="evidence" value="ECO:0007669"/>
    <property type="project" value="UniProtKB-KW"/>
</dbReference>
<dbReference type="EMBL" id="CACRXK020031809">
    <property type="protein sequence ID" value="CAB4043228.1"/>
    <property type="molecule type" value="Genomic_DNA"/>
</dbReference>
<dbReference type="OrthoDB" id="431929at2759"/>
<protein>
    <submittedName>
        <fullName evidence="5">AN1-type zinc finger 2A isoform X3</fullName>
    </submittedName>
</protein>
<dbReference type="PANTHER" id="PTHR14677:SF20">
    <property type="entry name" value="ZINC FINGER AN1-TYPE CONTAINING 2A-RELATED"/>
    <property type="match status" value="1"/>
</dbReference>
<name>A0A7D9M595_PARCT</name>
<dbReference type="GO" id="GO:0043161">
    <property type="term" value="P:proteasome-mediated ubiquitin-dependent protein catabolic process"/>
    <property type="evidence" value="ECO:0007669"/>
    <property type="project" value="TreeGrafter"/>
</dbReference>